<feature type="compositionally biased region" description="Basic and acidic residues" evidence="1">
    <location>
        <begin position="379"/>
        <end position="394"/>
    </location>
</feature>
<feature type="region of interest" description="Disordered" evidence="1">
    <location>
        <begin position="1744"/>
        <end position="1770"/>
    </location>
</feature>
<reference evidence="2" key="1">
    <citation type="submission" date="2015-11" db="EMBL/GenBank/DDBJ databases">
        <title>De novo transcriptome assembly of four potential Pierce s Disease insect vectors from Arizona vineyards.</title>
        <authorList>
            <person name="Tassone E.E."/>
        </authorList>
    </citation>
    <scope>NUCLEOTIDE SEQUENCE</scope>
</reference>
<accession>A0A1B6MSF4</accession>
<protein>
    <submittedName>
        <fullName evidence="2">Uncharacterized protein</fullName>
    </submittedName>
</protein>
<dbReference type="EMBL" id="GEBQ01001152">
    <property type="protein sequence ID" value="JAT38825.1"/>
    <property type="molecule type" value="Transcribed_RNA"/>
</dbReference>
<evidence type="ECO:0000313" key="2">
    <source>
        <dbReference type="EMBL" id="JAT38825.1"/>
    </source>
</evidence>
<name>A0A1B6MSF4_9HEMI</name>
<feature type="region of interest" description="Disordered" evidence="1">
    <location>
        <begin position="359"/>
        <end position="412"/>
    </location>
</feature>
<sequence>ATPAPFRMDPNPQDSLVTSSEDVLLSEKGSTSALVLPLYKKRKNRKKKSKDLNDKFPWLPSFLKLCRSAMEITSLKALLNLITVYTEHVSRDVVACYSKPHRAAKLKKNMNDVLGFFHICYLNIKTNLDETVYMEKMSHLLTMYMDMEIKASRRGKESIKRIMSKVLSSLFIMLNNSSVYILDTILKARFTVKSYSEICIPIFKRVVRLAVSHDLTYVRCLLIFKLWKRLVPRGEERNGVNRLAVSTLSPPSPQLLEMVKRGMLKNVLPTLPPHKKPALVTRFYMTSKFNLRDSIKAFLKISSEVKLNELSTAVDISRFFDEPFEQENFLLSGKEKDDSFMESIWKDISDSSPNFSDNTSLDIILDEDSPKSPKPKTKLKPDKKSDKKKPEKSNKSTLKTKKQIKKEKKPTKDTFNMKELSFTHIPLSFLKKVKLVDIDREEPCGKSLPSSTVNDDCDVKKNDNNEEILQKTPILLSDQVMVSKSKENVQQPIETKANLSHEQNDITLKENDSDNKITLSCKMLSECISELVASNSEKSEYEQSVSPKIKDDDMSTQICKENIVKDSKLSQFESSTLEADMLDVSYGRTNDTDCQQGFSDGIQKELSQISNFIKVKPVMGEVQPSSKLRDSVETIVTREEVKETNNNGNNIFKLRTFSYEKDSSRPCIEVGDKNVELHAQEDICKKYNSDSVVVNIQGSLREEASVKELSEPGIPKIILKKDPSVKLKTKMDVIGNASKTLEKPINNNKIKSVVGSEKTVLESEKTPSPPSSMDCIPKSETIRSDCMFEKSNVQAPKTDYSISELLKPQVIIKNEQGIREYDLDNPKMNGHIYVKKEFSMCLRESNERNFLSKPGPPTVRTEVELNLGDKDDVQNCCKNPSLSYPTLNQNLNKDSNSVKSPNKDLNTCLLHKILGEGDCLKNPSSECLFEKVNLEKSLSNCYIRQPLPEQISERQEPVVKSASMPQSISLNHWENTSVLINNKEENGKVKNYASIQAKISFSEEKCPKSTPSEVAVKRSAEVFPEENEADHSEFVLSNECDFNSTFEYESEDSNLVIDEDFDPVKEQNEKDIEETRFAVSCIADVNETLSNMSIPDPPEVCKEFNTRSKSLSVKNLYYPEVKNPNEILASGERLCDAPPSSSHSLNMNKSITNTSSHLSNFCVNKNMASSNNCVGKNDLFVSRKREHSGSLPERTDSIIKEPFRESSFSPPKIVKLVDYNNTLHINKPQNPEKASSSTRLQGKNSVFVAIEPPISSKFKPENNLPLHAESRYSDYQHRQIKEPLCESVISVKNGLLPPSMPTTPTVQDMSRYGSYTNFCPENNECMPTNNRLPPFEQFHKLKPVITEKYQDLNLNKDTHEKLSNIPTYQDTTVKYVTSDLHTAVSSHVQSGRYSMKHPSSSLPKHKRTYSKKQEKVESHQQMNSAQLLYDTNPVQDPLCLVVNKSKEVIRESLYDFVFPVSHEVEVCSASENVVEFVYPASSEITHPDWPIANEQSVIDSSSSMPYSPTTEQYLYTSNLKSDQYCGTNENDQNCLVNSIELQQVLVDFRYPENLGKGLDKDKLNLHTRTLEGDYNLCCSQREFKEFYLSQDIPPTIPVPYPPQGRTDLKSVRCICEQCSDNHQILLSNYKMLTNFRNSKVKPLNLYPKTSDMFTFDRDVSCESDSSFDSSLPLKKRKTLTNSKPTEELTSYPNTPMMSIAQLELANYEQRNQVIVTNPQSHWKEAQDPRNALYLPPCPSLPQNVLDTNVLDTSNKQSKRKSSKRRKSSRA</sequence>
<evidence type="ECO:0000256" key="1">
    <source>
        <dbReference type="SAM" id="MobiDB-lite"/>
    </source>
</evidence>
<feature type="compositionally biased region" description="Polar residues" evidence="1">
    <location>
        <begin position="1387"/>
        <end position="1402"/>
    </location>
</feature>
<feature type="compositionally biased region" description="Basic residues" evidence="1">
    <location>
        <begin position="398"/>
        <end position="409"/>
    </location>
</feature>
<feature type="region of interest" description="Disordered" evidence="1">
    <location>
        <begin position="1"/>
        <end position="22"/>
    </location>
</feature>
<feature type="region of interest" description="Disordered" evidence="1">
    <location>
        <begin position="1387"/>
        <end position="1407"/>
    </location>
</feature>
<feature type="compositionally biased region" description="Basic residues" evidence="1">
    <location>
        <begin position="1756"/>
        <end position="1770"/>
    </location>
</feature>
<proteinExistence type="predicted"/>
<feature type="compositionally biased region" description="Polar residues" evidence="1">
    <location>
        <begin position="12"/>
        <end position="21"/>
    </location>
</feature>
<feature type="compositionally biased region" description="Polar residues" evidence="1">
    <location>
        <begin position="1744"/>
        <end position="1755"/>
    </location>
</feature>
<gene>
    <name evidence="2" type="ORF">g.44143</name>
</gene>
<organism evidence="2">
    <name type="scientific">Graphocephala atropunctata</name>
    <dbReference type="NCBI Taxonomy" id="36148"/>
    <lineage>
        <taxon>Eukaryota</taxon>
        <taxon>Metazoa</taxon>
        <taxon>Ecdysozoa</taxon>
        <taxon>Arthropoda</taxon>
        <taxon>Hexapoda</taxon>
        <taxon>Insecta</taxon>
        <taxon>Pterygota</taxon>
        <taxon>Neoptera</taxon>
        <taxon>Paraneoptera</taxon>
        <taxon>Hemiptera</taxon>
        <taxon>Auchenorrhyncha</taxon>
        <taxon>Membracoidea</taxon>
        <taxon>Cicadellidae</taxon>
        <taxon>Cicadellinae</taxon>
        <taxon>Cicadellini</taxon>
        <taxon>Graphocephala</taxon>
    </lineage>
</organism>
<feature type="non-terminal residue" evidence="2">
    <location>
        <position position="1"/>
    </location>
</feature>